<dbReference type="PANTHER" id="PTHR43190:SF3">
    <property type="entry name" value="N-ACETYL-D-GLUCOSAMINE KINASE"/>
    <property type="match status" value="1"/>
</dbReference>
<evidence type="ECO:0000313" key="2">
    <source>
        <dbReference type="EMBL" id="GAA3740596.1"/>
    </source>
</evidence>
<name>A0ABP7FLN1_9MICO</name>
<dbReference type="InterPro" id="IPR043129">
    <property type="entry name" value="ATPase_NBD"/>
</dbReference>
<accession>A0ABP7FLN1</accession>
<evidence type="ECO:0000313" key="3">
    <source>
        <dbReference type="Proteomes" id="UP001501004"/>
    </source>
</evidence>
<reference evidence="3" key="1">
    <citation type="journal article" date="2019" name="Int. J. Syst. Evol. Microbiol.">
        <title>The Global Catalogue of Microorganisms (GCM) 10K type strain sequencing project: providing services to taxonomists for standard genome sequencing and annotation.</title>
        <authorList>
            <consortium name="The Broad Institute Genomics Platform"/>
            <consortium name="The Broad Institute Genome Sequencing Center for Infectious Disease"/>
            <person name="Wu L."/>
            <person name="Ma J."/>
        </authorList>
    </citation>
    <scope>NUCLEOTIDE SEQUENCE [LARGE SCALE GENOMIC DNA]</scope>
    <source>
        <strain evidence="3">JCM 16949</strain>
    </source>
</reference>
<gene>
    <name evidence="2" type="ORF">GCM10022239_15370</name>
</gene>
<keyword evidence="3" id="KW-1185">Reference proteome</keyword>
<dbReference type="PANTHER" id="PTHR43190">
    <property type="entry name" value="N-ACETYL-D-GLUCOSAMINE KINASE"/>
    <property type="match status" value="1"/>
</dbReference>
<dbReference type="InterPro" id="IPR052519">
    <property type="entry name" value="Euk-type_GlcNAc_Kinase"/>
</dbReference>
<comment type="caution">
    <text evidence="2">The sequence shown here is derived from an EMBL/GenBank/DDBJ whole genome shotgun (WGS) entry which is preliminary data.</text>
</comment>
<dbReference type="SUPFAM" id="SSF53067">
    <property type="entry name" value="Actin-like ATPase domain"/>
    <property type="match status" value="2"/>
</dbReference>
<dbReference type="EMBL" id="BAABAE010000003">
    <property type="protein sequence ID" value="GAA3740596.1"/>
    <property type="molecule type" value="Genomic_DNA"/>
</dbReference>
<dbReference type="Gene3D" id="3.30.420.40">
    <property type="match status" value="2"/>
</dbReference>
<dbReference type="Pfam" id="PF01869">
    <property type="entry name" value="BcrAD_BadFG"/>
    <property type="match status" value="1"/>
</dbReference>
<feature type="domain" description="ATPase BadF/BadG/BcrA/BcrD type" evidence="1">
    <location>
        <begin position="17"/>
        <end position="313"/>
    </location>
</feature>
<dbReference type="RefSeq" id="WP_344755385.1">
    <property type="nucleotide sequence ID" value="NZ_BAABAE010000003.1"/>
</dbReference>
<dbReference type="InterPro" id="IPR002731">
    <property type="entry name" value="ATPase_BadF"/>
</dbReference>
<proteinExistence type="predicted"/>
<protein>
    <submittedName>
        <fullName evidence="2">BadF/BadG/BcrA/BcrD ATPase family protein</fullName>
    </submittedName>
</protein>
<sequence>MKAAATRASGDPIVIAVDGGGSKTDAVALGLDGALLTMAHGTGSSPQIIGVDGAVRVVDALVNELLEACGGPSVLQAGVYLSGLDLPVEVATFRTALEPLPWTRGGRPFVADNDMFALLRAGTEEPDAVAVVCGTGINCIGVRADGEQARFDALGTISGDWGGGTFLGEQALWHAARAIDGRGGPTVFTTSIPAHFGLEDVQTVIEAFHFGRLPGHRFSELAPLVLAAADGGDSAAFAILDRQAEEIVSMAVSAITRLGLGDTPLPLVLGGGVLAAANRRLIDGIETGLAARAPRVRVHLVRARPIVGAALLALESAGAASEALARAQAAVADRLSLPQGDAKGDEAAT</sequence>
<evidence type="ECO:0000259" key="1">
    <source>
        <dbReference type="Pfam" id="PF01869"/>
    </source>
</evidence>
<organism evidence="2 3">
    <name type="scientific">Leifsonella bigeumensis</name>
    <dbReference type="NCBI Taxonomy" id="433643"/>
    <lineage>
        <taxon>Bacteria</taxon>
        <taxon>Bacillati</taxon>
        <taxon>Actinomycetota</taxon>
        <taxon>Actinomycetes</taxon>
        <taxon>Micrococcales</taxon>
        <taxon>Microbacteriaceae</taxon>
        <taxon>Leifsonella</taxon>
    </lineage>
</organism>
<dbReference type="Proteomes" id="UP001501004">
    <property type="component" value="Unassembled WGS sequence"/>
</dbReference>